<dbReference type="PROSITE" id="PS51257">
    <property type="entry name" value="PROKAR_LIPOPROTEIN"/>
    <property type="match status" value="1"/>
</dbReference>
<evidence type="ECO:0000256" key="3">
    <source>
        <dbReference type="SAM" id="SignalP"/>
    </source>
</evidence>
<gene>
    <name evidence="4" type="ORF">Q8852_01650</name>
</gene>
<name>A0ABY9HB43_9MOLU</name>
<feature type="chain" id="PRO_5046408975" evidence="3">
    <location>
        <begin position="20"/>
        <end position="1297"/>
    </location>
</feature>
<sequence length="1297" mass="146263">MKKSLKLLLIGLSSVSITASVAFLSSCVGKNTTTLPSVIKNAKELAIYQQKAAEASADAERYWTQYQKLISQKEQIESALDPLIDEITSLKIKIQNINEKISNLSGQILFYNIVKDPSVTNVETLEDQIATIPSGLFGVQGAKDYWNQLSSVKFDYKGSDGTVSKYSFKEAKSLKKKMKSNLEIANKALSDNNEAISKEETEIKALQDSLKNPQLSSEEIKSTNKKITELQKDVTTRKNDITKLQQNIINAQNEVKKYNSIYDTIAKATFASVLGTKKDQIQEKINEITKEIAVNTAETLEISNTIDTKEQVLNEKRAQVKAEIEQKLSAQINEAYDNYVKSFDYEKKLNTDIYLYDVNALDKSWQDPNPIEGKYLTQEQIKNILHQDIKFENTPIGDRIARQRVYQISYNSPYSPSPFLYDNSMSYGSRAATSTIDTTTLSFISLESLGRPNVHNETEIQVTPDGVKQVKIQKILSPSLQRYKLELADAIYVYIPNQSGGFDVKVFDDDSAGLAPAGDNKDGSYSSSFVKRRSSNPRSINSNEFDDALKAASKISFRIRPGQFWVNSQGQRTQYPVVAQDFYASVVRTQMIDTEYRRQHGGTALIDKEARKLLANPNKTFGDDQQYGNKYLFDLFNISFDTMLDKGQTLLSQANPEDPNKIDDLFVVNKLVQSDPADFAKFLNNITSGYEFVPAPSMYIQDKSRNNELPIYSQNSDVMNNENEFNEISDAIKSATGLARSTGIYWYGIKPEDTLFSGKYYGTDFNSDTFMLSQFLNPYYFDTTYTGSNQTILRYNTIYQQTQIDPETYKNNSYNQYVAGGLVYYPYSELTKSNKNKVIANPDGYGMMMKSILSNNQFIKVFLWALEPKNADKQYYSDAFSYALWGISAEQAAKGNSKSVLPYTTLGLGGEFRNILSAAINWSYIAQQTSIGREVKPWLTGYAPDAIINENNGDDSAQNNLRQNNELVNGLFVVDGKTGDRVYFDKIKSNLLKPSNSSALDEAAEDAMKSVLYSDLKTRMKNLLDKVYEQHPELGKEKVKMTLMWPYSNLTPALITAYNQLVATWNGLDDRLEFTIKQFEKSKSKDFMDYWLNASTPFVRVGWGYDYDGIGSGLTAYSQYLEFFVFLAHILSNPDFAAKAQKTYPQIYKAALYFDKFVQREGNKLSISYSDLTTKLSIQEILNLGQILGVKKYDGEKLVDIPAEEQGQYISLNNLNARFWLEYTTQGKQGDHFPVTKLDLVNLAQEINNLIGVAPDLTSVSVSVSAFAPSLSNPNYIIPANYSTYDDITNVRTAKDK</sequence>
<accession>A0ABY9HB43</accession>
<dbReference type="Gene3D" id="1.10.287.1490">
    <property type="match status" value="1"/>
</dbReference>
<organism evidence="4 5">
    <name type="scientific">Mycoplasma seminis</name>
    <dbReference type="NCBI Taxonomy" id="512749"/>
    <lineage>
        <taxon>Bacteria</taxon>
        <taxon>Bacillati</taxon>
        <taxon>Mycoplasmatota</taxon>
        <taxon>Mollicutes</taxon>
        <taxon>Mycoplasmataceae</taxon>
        <taxon>Mycoplasma</taxon>
    </lineage>
</organism>
<keyword evidence="3" id="KW-0732">Signal</keyword>
<feature type="region of interest" description="Disordered" evidence="2">
    <location>
        <begin position="517"/>
        <end position="541"/>
    </location>
</feature>
<keyword evidence="5" id="KW-1185">Reference proteome</keyword>
<keyword evidence="1" id="KW-0175">Coiled coil</keyword>
<proteinExistence type="predicted"/>
<dbReference type="Proteomes" id="UP001237011">
    <property type="component" value="Chromosome"/>
</dbReference>
<reference evidence="4" key="1">
    <citation type="submission" date="2023-08" db="EMBL/GenBank/DDBJ databases">
        <title>Complete genome sequence of Mycoplasma seminis 2200.</title>
        <authorList>
            <person name="Spergser J."/>
        </authorList>
    </citation>
    <scope>NUCLEOTIDE SEQUENCE [LARGE SCALE GENOMIC DNA]</scope>
    <source>
        <strain evidence="4">2200</strain>
    </source>
</reference>
<evidence type="ECO:0000256" key="2">
    <source>
        <dbReference type="SAM" id="MobiDB-lite"/>
    </source>
</evidence>
<evidence type="ECO:0000313" key="4">
    <source>
        <dbReference type="EMBL" id="WLP85832.1"/>
    </source>
</evidence>
<feature type="signal peptide" evidence="3">
    <location>
        <begin position="1"/>
        <end position="19"/>
    </location>
</feature>
<feature type="coiled-coil region" evidence="1">
    <location>
        <begin position="168"/>
        <end position="326"/>
    </location>
</feature>
<protein>
    <submittedName>
        <fullName evidence="4">Uncharacterized protein</fullName>
    </submittedName>
</protein>
<dbReference type="EMBL" id="CP132191">
    <property type="protein sequence ID" value="WLP85832.1"/>
    <property type="molecule type" value="Genomic_DNA"/>
</dbReference>
<evidence type="ECO:0000256" key="1">
    <source>
        <dbReference type="SAM" id="Coils"/>
    </source>
</evidence>
<dbReference type="RefSeq" id="WP_305938255.1">
    <property type="nucleotide sequence ID" value="NZ_CP132191.1"/>
</dbReference>
<evidence type="ECO:0000313" key="5">
    <source>
        <dbReference type="Proteomes" id="UP001237011"/>
    </source>
</evidence>
<dbReference type="NCBIfam" id="NF045850">
    <property type="entry name" value="ABC_Mplas_LP"/>
    <property type="match status" value="1"/>
</dbReference>